<feature type="domain" description="Response regulatory" evidence="6">
    <location>
        <begin position="10"/>
        <end position="126"/>
    </location>
</feature>
<accession>A0ABU5F275</accession>
<evidence type="ECO:0000259" key="6">
    <source>
        <dbReference type="PROSITE" id="PS50110"/>
    </source>
</evidence>
<evidence type="ECO:0000256" key="1">
    <source>
        <dbReference type="ARBA" id="ARBA00022553"/>
    </source>
</evidence>
<dbReference type="InterPro" id="IPR011006">
    <property type="entry name" value="CheY-like_superfamily"/>
</dbReference>
<dbReference type="Gene3D" id="3.40.50.2300">
    <property type="match status" value="1"/>
</dbReference>
<reference evidence="8" key="1">
    <citation type="journal article" date="2023" name="Mar. Drugs">
        <title>Gemmata algarum, a Novel Planctomycete Isolated from an Algal Mat, Displays Antimicrobial Activity.</title>
        <authorList>
            <person name="Kumar G."/>
            <person name="Kallscheuer N."/>
            <person name="Kashif M."/>
            <person name="Ahamad S."/>
            <person name="Jagadeeshwari U."/>
            <person name="Pannikurungottu S."/>
            <person name="Haufschild T."/>
            <person name="Kabuu M."/>
            <person name="Sasikala C."/>
            <person name="Jogler C."/>
            <person name="Ramana C."/>
        </authorList>
    </citation>
    <scope>NUCLEOTIDE SEQUENCE [LARGE SCALE GENOMIC DNA]</scope>
    <source>
        <strain evidence="8">JC673</strain>
    </source>
</reference>
<evidence type="ECO:0000256" key="5">
    <source>
        <dbReference type="PROSITE-ProRule" id="PRU00169"/>
    </source>
</evidence>
<dbReference type="PANTHER" id="PTHR48111:SF72">
    <property type="entry name" value="SENSORY TRANSDUCTION PROTEIN REGX3"/>
    <property type="match status" value="1"/>
</dbReference>
<organism evidence="7 8">
    <name type="scientific">Gemmata algarum</name>
    <dbReference type="NCBI Taxonomy" id="2975278"/>
    <lineage>
        <taxon>Bacteria</taxon>
        <taxon>Pseudomonadati</taxon>
        <taxon>Planctomycetota</taxon>
        <taxon>Planctomycetia</taxon>
        <taxon>Gemmatales</taxon>
        <taxon>Gemmataceae</taxon>
        <taxon>Gemmata</taxon>
    </lineage>
</organism>
<protein>
    <submittedName>
        <fullName evidence="7">Response regulator</fullName>
    </submittedName>
</protein>
<gene>
    <name evidence="7" type="ORF">R5W23_002086</name>
</gene>
<keyword evidence="1 5" id="KW-0597">Phosphoprotein</keyword>
<name>A0ABU5F275_9BACT</name>
<keyword evidence="3" id="KW-0238">DNA-binding</keyword>
<dbReference type="SUPFAM" id="SSF52172">
    <property type="entry name" value="CheY-like"/>
    <property type="match status" value="1"/>
</dbReference>
<dbReference type="RefSeq" id="WP_320687349.1">
    <property type="nucleotide sequence ID" value="NZ_JAXBLV010000184.1"/>
</dbReference>
<dbReference type="PROSITE" id="PS50110">
    <property type="entry name" value="RESPONSE_REGULATORY"/>
    <property type="match status" value="1"/>
</dbReference>
<dbReference type="PANTHER" id="PTHR48111">
    <property type="entry name" value="REGULATOR OF RPOS"/>
    <property type="match status" value="1"/>
</dbReference>
<evidence type="ECO:0000256" key="3">
    <source>
        <dbReference type="ARBA" id="ARBA00023125"/>
    </source>
</evidence>
<dbReference type="Pfam" id="PF00072">
    <property type="entry name" value="Response_reg"/>
    <property type="match status" value="1"/>
</dbReference>
<keyword evidence="8" id="KW-1185">Reference proteome</keyword>
<evidence type="ECO:0000256" key="4">
    <source>
        <dbReference type="ARBA" id="ARBA00023163"/>
    </source>
</evidence>
<evidence type="ECO:0000313" key="8">
    <source>
        <dbReference type="Proteomes" id="UP001272242"/>
    </source>
</evidence>
<dbReference type="EMBL" id="JAXBLV010000184">
    <property type="protein sequence ID" value="MDY3560837.1"/>
    <property type="molecule type" value="Genomic_DNA"/>
</dbReference>
<dbReference type="SMART" id="SM00448">
    <property type="entry name" value="REC"/>
    <property type="match status" value="1"/>
</dbReference>
<evidence type="ECO:0000313" key="7">
    <source>
        <dbReference type="EMBL" id="MDY3560837.1"/>
    </source>
</evidence>
<keyword evidence="4" id="KW-0804">Transcription</keyword>
<feature type="modified residue" description="4-aspartylphosphate" evidence="5">
    <location>
        <position position="59"/>
    </location>
</feature>
<sequence length="160" mass="17156">MITHSAHTLSVLIVEDREDVAQSTAELLALHGHTVRVARCGAEALEQTAGGAPDVVLVDIGLPDLDGWAVIRQIRARADDSQPVVVAVTGRCSERDRRASTDAGIDLHLVKPVEPQFLTNLLSRIGDNKSAYLALHTPLAHAAYRGRDQLAPGFDQEPGT</sequence>
<evidence type="ECO:0000256" key="2">
    <source>
        <dbReference type="ARBA" id="ARBA00023015"/>
    </source>
</evidence>
<dbReference type="InterPro" id="IPR001789">
    <property type="entry name" value="Sig_transdc_resp-reg_receiver"/>
</dbReference>
<keyword evidence="2" id="KW-0805">Transcription regulation</keyword>
<dbReference type="Proteomes" id="UP001272242">
    <property type="component" value="Unassembled WGS sequence"/>
</dbReference>
<comment type="caution">
    <text evidence="7">The sequence shown here is derived from an EMBL/GenBank/DDBJ whole genome shotgun (WGS) entry which is preliminary data.</text>
</comment>
<dbReference type="InterPro" id="IPR039420">
    <property type="entry name" value="WalR-like"/>
</dbReference>
<proteinExistence type="predicted"/>